<comment type="caution">
    <text evidence="2">The sequence shown here is derived from an EMBL/GenBank/DDBJ whole genome shotgun (WGS) entry which is preliminary data.</text>
</comment>
<dbReference type="Proteomes" id="UP000644147">
    <property type="component" value="Unassembled WGS sequence"/>
</dbReference>
<dbReference type="GO" id="GO:0016787">
    <property type="term" value="F:hydrolase activity"/>
    <property type="evidence" value="ECO:0007669"/>
    <property type="project" value="UniProtKB-KW"/>
</dbReference>
<evidence type="ECO:0000313" key="2">
    <source>
        <dbReference type="EMBL" id="MBK0401648.1"/>
    </source>
</evidence>
<reference evidence="2 3" key="1">
    <citation type="submission" date="2020-12" db="EMBL/GenBank/DDBJ databases">
        <title>Bacterial novel species Adhaeribacter sp. BT258 isolated from soil.</title>
        <authorList>
            <person name="Jung H.-Y."/>
        </authorList>
    </citation>
    <scope>NUCLEOTIDE SEQUENCE [LARGE SCALE GENOMIC DNA]</scope>
    <source>
        <strain evidence="2 3">BT258</strain>
    </source>
</reference>
<dbReference type="InterPro" id="IPR050471">
    <property type="entry name" value="AB_hydrolase"/>
</dbReference>
<protein>
    <submittedName>
        <fullName evidence="2">Alpha/beta hydrolase</fullName>
    </submittedName>
</protein>
<evidence type="ECO:0000313" key="3">
    <source>
        <dbReference type="Proteomes" id="UP000644147"/>
    </source>
</evidence>
<dbReference type="InterPro" id="IPR000073">
    <property type="entry name" value="AB_hydrolase_1"/>
</dbReference>
<dbReference type="PANTHER" id="PTHR43433">
    <property type="entry name" value="HYDROLASE, ALPHA/BETA FOLD FAMILY PROTEIN"/>
    <property type="match status" value="1"/>
</dbReference>
<dbReference type="PANTHER" id="PTHR43433:SF5">
    <property type="entry name" value="AB HYDROLASE-1 DOMAIN-CONTAINING PROTEIN"/>
    <property type="match status" value="1"/>
</dbReference>
<dbReference type="EMBL" id="JAEHFX010000001">
    <property type="protein sequence ID" value="MBK0401648.1"/>
    <property type="molecule type" value="Genomic_DNA"/>
</dbReference>
<dbReference type="Pfam" id="PF00561">
    <property type="entry name" value="Abhydrolase_1"/>
    <property type="match status" value="1"/>
</dbReference>
<accession>A0ABS1BXA1</accession>
<dbReference type="InterPro" id="IPR029058">
    <property type="entry name" value="AB_hydrolase_fold"/>
</dbReference>
<dbReference type="SUPFAM" id="SSF53474">
    <property type="entry name" value="alpha/beta-Hydrolases"/>
    <property type="match status" value="1"/>
</dbReference>
<dbReference type="Gene3D" id="3.40.50.1820">
    <property type="entry name" value="alpha/beta hydrolase"/>
    <property type="match status" value="1"/>
</dbReference>
<feature type="domain" description="AB hydrolase-1" evidence="1">
    <location>
        <begin position="26"/>
        <end position="263"/>
    </location>
</feature>
<organism evidence="2 3">
    <name type="scientific">Adhaeribacter terrigena</name>
    <dbReference type="NCBI Taxonomy" id="2793070"/>
    <lineage>
        <taxon>Bacteria</taxon>
        <taxon>Pseudomonadati</taxon>
        <taxon>Bacteroidota</taxon>
        <taxon>Cytophagia</taxon>
        <taxon>Cytophagales</taxon>
        <taxon>Hymenobacteraceae</taxon>
        <taxon>Adhaeribacter</taxon>
    </lineage>
</organism>
<keyword evidence="3" id="KW-1185">Reference proteome</keyword>
<keyword evidence="2" id="KW-0378">Hydrolase</keyword>
<dbReference type="RefSeq" id="WP_200504270.1">
    <property type="nucleotide sequence ID" value="NZ_JAEHFX010000001.1"/>
</dbReference>
<name>A0ABS1BXA1_9BACT</name>
<proteinExistence type="predicted"/>
<dbReference type="PRINTS" id="PR00111">
    <property type="entry name" value="ABHYDROLASE"/>
</dbReference>
<evidence type="ECO:0000259" key="1">
    <source>
        <dbReference type="Pfam" id="PF00561"/>
    </source>
</evidence>
<sequence length="279" mass="31117">MAEKIIETNGVEICTETFGNATDPCILLIMGATASMIWWDEAFCRKLGAQNRFVIRYDNRDVGRSSVFEELNYDVTDMAADAFGVLDFYAIEKAHLVGMSLGGMLAQIMALQQPERVLSLTLIASSVWANRPELPQIDPKFLQYHSRAATLDWEDKAEVQDYLVGGWKLVNGSARKFDVVRSSQLAFREIDRANSLISMFNHAMLGGGEAYYDRSSEIKAPVLIIHGTEDPILPYPHALALQEAFPGAKLLRLEGVGHELHEQDWELIIQEIVALTAGK</sequence>
<gene>
    <name evidence="2" type="ORF">I5M27_01545</name>
</gene>